<dbReference type="SUPFAM" id="SSF53335">
    <property type="entry name" value="S-adenosyl-L-methionine-dependent methyltransferases"/>
    <property type="match status" value="1"/>
</dbReference>
<reference evidence="8 9" key="1">
    <citation type="submission" date="2020-07" db="EMBL/GenBank/DDBJ databases">
        <title>Sequencing the genomes of 1000 actinobacteria strains.</title>
        <authorList>
            <person name="Klenk H.-P."/>
        </authorList>
    </citation>
    <scope>NUCLEOTIDE SEQUENCE [LARGE SCALE GENOMIC DNA]</scope>
    <source>
        <strain evidence="8 9">DSM 100723</strain>
    </source>
</reference>
<keyword evidence="9" id="KW-1185">Reference proteome</keyword>
<keyword evidence="4" id="KW-0949">S-adenosyl-L-methionine</keyword>
<feature type="compositionally biased region" description="Basic and acidic residues" evidence="6">
    <location>
        <begin position="257"/>
        <end position="267"/>
    </location>
</feature>
<evidence type="ECO:0000256" key="5">
    <source>
        <dbReference type="ARBA" id="ARBA00048391"/>
    </source>
</evidence>
<dbReference type="Pfam" id="PF05175">
    <property type="entry name" value="MTS"/>
    <property type="match status" value="1"/>
</dbReference>
<dbReference type="AlphaFoldDB" id="A0A7W3INP3"/>
<evidence type="ECO:0000313" key="8">
    <source>
        <dbReference type="EMBL" id="MBA8792410.1"/>
    </source>
</evidence>
<dbReference type="GO" id="GO:0032259">
    <property type="term" value="P:methylation"/>
    <property type="evidence" value="ECO:0007669"/>
    <property type="project" value="UniProtKB-KW"/>
</dbReference>
<dbReference type="InterPro" id="IPR022446">
    <property type="entry name" value="MeTrfrase_put"/>
</dbReference>
<dbReference type="EMBL" id="JACGWT010000001">
    <property type="protein sequence ID" value="MBA8792410.1"/>
    <property type="molecule type" value="Genomic_DNA"/>
</dbReference>
<dbReference type="InterPro" id="IPR029063">
    <property type="entry name" value="SAM-dependent_MTases_sf"/>
</dbReference>
<keyword evidence="3 8" id="KW-0808">Transferase</keyword>
<sequence>MPDDTAAGPPAGTRRAVSARDALAARLRSTGSVFAEEEADLLLAAAPDPGAREALVVRRMAGEPLEQVLGWVEFCGLRLAVAPGVFVPRQRTAALVDRATGLVRDAGHDALLLDLCCGVGAIAAAVAARVPGLRVLAADVDPAATGCAARNLAGADARVLTGDLFAPLPVADRGRVAVLTANVPYVPTAAIGLMPPEARDHEARAALDGGADGLDAARRVLTGAADWLAPGGTVLVEVAEAQGPAALAAARAAGLEPRLERDDDRETTVLLAQRPSG</sequence>
<evidence type="ECO:0000256" key="4">
    <source>
        <dbReference type="ARBA" id="ARBA00022691"/>
    </source>
</evidence>
<dbReference type="Proteomes" id="UP000523079">
    <property type="component" value="Unassembled WGS sequence"/>
</dbReference>
<dbReference type="NCBIfam" id="TIGR00536">
    <property type="entry name" value="hemK_fam"/>
    <property type="match status" value="1"/>
</dbReference>
<dbReference type="InterPro" id="IPR050320">
    <property type="entry name" value="N5-glutamine_MTase"/>
</dbReference>
<proteinExistence type="predicted"/>
<evidence type="ECO:0000313" key="9">
    <source>
        <dbReference type="Proteomes" id="UP000523079"/>
    </source>
</evidence>
<dbReference type="PANTHER" id="PTHR18895:SF74">
    <property type="entry name" value="MTRF1L RELEASE FACTOR GLUTAMINE METHYLTRANSFERASE"/>
    <property type="match status" value="1"/>
</dbReference>
<evidence type="ECO:0000256" key="2">
    <source>
        <dbReference type="ARBA" id="ARBA00022603"/>
    </source>
</evidence>
<feature type="domain" description="Methyltransferase small" evidence="7">
    <location>
        <begin position="108"/>
        <end position="167"/>
    </location>
</feature>
<gene>
    <name evidence="8" type="ORF">FHX74_000004</name>
</gene>
<organism evidence="8 9">
    <name type="scientific">Microlunatus kandeliicorticis</name>
    <dbReference type="NCBI Taxonomy" id="1759536"/>
    <lineage>
        <taxon>Bacteria</taxon>
        <taxon>Bacillati</taxon>
        <taxon>Actinomycetota</taxon>
        <taxon>Actinomycetes</taxon>
        <taxon>Propionibacteriales</taxon>
        <taxon>Propionibacteriaceae</taxon>
        <taxon>Microlunatus</taxon>
    </lineage>
</organism>
<dbReference type="PANTHER" id="PTHR18895">
    <property type="entry name" value="HEMK METHYLTRANSFERASE"/>
    <property type="match status" value="1"/>
</dbReference>
<protein>
    <recommendedName>
        <fullName evidence="1">peptide chain release factor N(5)-glutamine methyltransferase</fullName>
        <ecNumber evidence="1">2.1.1.297</ecNumber>
    </recommendedName>
</protein>
<evidence type="ECO:0000256" key="1">
    <source>
        <dbReference type="ARBA" id="ARBA00012771"/>
    </source>
</evidence>
<feature type="region of interest" description="Disordered" evidence="6">
    <location>
        <begin position="254"/>
        <end position="277"/>
    </location>
</feature>
<accession>A0A7W3INP3</accession>
<dbReference type="Gene3D" id="3.40.50.150">
    <property type="entry name" value="Vaccinia Virus protein VP39"/>
    <property type="match status" value="1"/>
</dbReference>
<name>A0A7W3INP3_9ACTN</name>
<dbReference type="InterPro" id="IPR007848">
    <property type="entry name" value="Small_mtfrase_dom"/>
</dbReference>
<evidence type="ECO:0000256" key="6">
    <source>
        <dbReference type="SAM" id="MobiDB-lite"/>
    </source>
</evidence>
<comment type="caution">
    <text evidence="8">The sequence shown here is derived from an EMBL/GenBank/DDBJ whole genome shotgun (WGS) entry which is preliminary data.</text>
</comment>
<comment type="catalytic activity">
    <reaction evidence="5">
        <text>L-glutaminyl-[peptide chain release factor] + S-adenosyl-L-methionine = N(5)-methyl-L-glutaminyl-[peptide chain release factor] + S-adenosyl-L-homocysteine + H(+)</text>
        <dbReference type="Rhea" id="RHEA:42896"/>
        <dbReference type="Rhea" id="RHEA-COMP:10271"/>
        <dbReference type="Rhea" id="RHEA-COMP:10272"/>
        <dbReference type="ChEBI" id="CHEBI:15378"/>
        <dbReference type="ChEBI" id="CHEBI:30011"/>
        <dbReference type="ChEBI" id="CHEBI:57856"/>
        <dbReference type="ChEBI" id="CHEBI:59789"/>
        <dbReference type="ChEBI" id="CHEBI:61891"/>
        <dbReference type="EC" id="2.1.1.297"/>
    </reaction>
</comment>
<dbReference type="NCBIfam" id="TIGR03704">
    <property type="entry name" value="PrmC_rel_meth"/>
    <property type="match status" value="1"/>
</dbReference>
<keyword evidence="2 8" id="KW-0489">Methyltransferase</keyword>
<evidence type="ECO:0000259" key="7">
    <source>
        <dbReference type="Pfam" id="PF05175"/>
    </source>
</evidence>
<evidence type="ECO:0000256" key="3">
    <source>
        <dbReference type="ARBA" id="ARBA00022679"/>
    </source>
</evidence>
<dbReference type="InterPro" id="IPR004556">
    <property type="entry name" value="HemK-like"/>
</dbReference>
<dbReference type="GO" id="GO:0102559">
    <property type="term" value="F:peptide chain release factor N(5)-glutamine methyltransferase activity"/>
    <property type="evidence" value="ECO:0007669"/>
    <property type="project" value="UniProtKB-EC"/>
</dbReference>
<dbReference type="EC" id="2.1.1.297" evidence="1"/>